<dbReference type="EMBL" id="CACTIH010001811">
    <property type="protein sequence ID" value="CAA2963631.1"/>
    <property type="molecule type" value="Genomic_DNA"/>
</dbReference>
<dbReference type="PANTHER" id="PTHR46226">
    <property type="entry name" value="CRAL-TRIO DOMAIN-CONTAINING PROTEIN"/>
    <property type="match status" value="1"/>
</dbReference>
<dbReference type="InterPro" id="IPR036865">
    <property type="entry name" value="CRAL-TRIO_dom_sf"/>
</dbReference>
<accession>A0A8S0Q809</accession>
<sequence length="189" mass="21300">MVLITEEMIELFESMVEKIDEQLKKTYENKHQGYPTENLVRFLKARDGNVSNAYEMLIDCLNWRIENRIDDILAKPIIPVEFYRLIRDSPDTQKTAILYLPSMLSTIYQIIKKYSEMSVIDELNYPEKMETYFIVNVTPYMLSIYRKVMNPLMCCGGYGDGVVVVVVVLTNGSGGSGDGSNGGVGAGVG</sequence>
<protein>
    <recommendedName>
        <fullName evidence="1">CRAL/TRIO N-terminal domain-containing protein</fullName>
    </recommendedName>
</protein>
<dbReference type="SUPFAM" id="SSF46938">
    <property type="entry name" value="CRAL/TRIO N-terminal domain"/>
    <property type="match status" value="1"/>
</dbReference>
<dbReference type="OrthoDB" id="1434354at2759"/>
<evidence type="ECO:0000313" key="3">
    <source>
        <dbReference type="Proteomes" id="UP000594638"/>
    </source>
</evidence>
<dbReference type="SMART" id="SM01100">
    <property type="entry name" value="CRAL_TRIO_N"/>
    <property type="match status" value="1"/>
</dbReference>
<feature type="domain" description="CRAL/TRIO N-terminal" evidence="1">
    <location>
        <begin position="35"/>
        <end position="60"/>
    </location>
</feature>
<dbReference type="InterPro" id="IPR011074">
    <property type="entry name" value="CRAL/TRIO_N_dom"/>
</dbReference>
<dbReference type="InterPro" id="IPR036273">
    <property type="entry name" value="CRAL/TRIO_N_dom_sf"/>
</dbReference>
<keyword evidence="3" id="KW-1185">Reference proteome</keyword>
<reference evidence="2 3" key="1">
    <citation type="submission" date="2019-12" db="EMBL/GenBank/DDBJ databases">
        <authorList>
            <person name="Alioto T."/>
            <person name="Alioto T."/>
            <person name="Gomez Garrido J."/>
        </authorList>
    </citation>
    <scope>NUCLEOTIDE SEQUENCE [LARGE SCALE GENOMIC DNA]</scope>
</reference>
<evidence type="ECO:0000259" key="1">
    <source>
        <dbReference type="SMART" id="SM01100"/>
    </source>
</evidence>
<gene>
    <name evidence="2" type="ORF">OLEA9_A012744</name>
</gene>
<proteinExistence type="predicted"/>
<organism evidence="2 3">
    <name type="scientific">Olea europaea subsp. europaea</name>
    <dbReference type="NCBI Taxonomy" id="158383"/>
    <lineage>
        <taxon>Eukaryota</taxon>
        <taxon>Viridiplantae</taxon>
        <taxon>Streptophyta</taxon>
        <taxon>Embryophyta</taxon>
        <taxon>Tracheophyta</taxon>
        <taxon>Spermatophyta</taxon>
        <taxon>Magnoliopsida</taxon>
        <taxon>eudicotyledons</taxon>
        <taxon>Gunneridae</taxon>
        <taxon>Pentapetalae</taxon>
        <taxon>asterids</taxon>
        <taxon>lamiids</taxon>
        <taxon>Lamiales</taxon>
        <taxon>Oleaceae</taxon>
        <taxon>Oleeae</taxon>
        <taxon>Olea</taxon>
    </lineage>
</organism>
<evidence type="ECO:0000313" key="2">
    <source>
        <dbReference type="EMBL" id="CAA2963631.1"/>
    </source>
</evidence>
<name>A0A8S0Q809_OLEEU</name>
<dbReference type="Proteomes" id="UP000594638">
    <property type="component" value="Unassembled WGS sequence"/>
</dbReference>
<dbReference type="PANTHER" id="PTHR46226:SF5">
    <property type="entry name" value="PHOSPHATIDYLINOSITOL_PHOSPHATIDYLCHOLINE TRANSFER PROTEIN SFH2"/>
    <property type="match status" value="1"/>
</dbReference>
<dbReference type="Gramene" id="OE9A012744T1">
    <property type="protein sequence ID" value="OE9A012744C1"/>
    <property type="gene ID" value="OE9A012744"/>
</dbReference>
<dbReference type="AlphaFoldDB" id="A0A8S0Q809"/>
<dbReference type="Gene3D" id="3.40.525.10">
    <property type="entry name" value="CRAL-TRIO lipid binding domain"/>
    <property type="match status" value="1"/>
</dbReference>
<comment type="caution">
    <text evidence="2">The sequence shown here is derived from an EMBL/GenBank/DDBJ whole genome shotgun (WGS) entry which is preliminary data.</text>
</comment>
<dbReference type="Pfam" id="PF03765">
    <property type="entry name" value="CRAL_TRIO_N"/>
    <property type="match status" value="1"/>
</dbReference>